<gene>
    <name evidence="1" type="ORF">A11Q_279</name>
</gene>
<sequence>MVLKSMTLKGTSLQEPQIFKNLLTSEEHQDLIRQLQPFVSQYDYDPEFNRFSIDSDQSPILKTYAEKLLPIARRFFKSETLLHTYSLFVQYQGPNAKLPPHKDKNACTYTLDYCLYQTVPWELWVENKSYLLSPNEAVAYYGENQLHWREKFNGTSRDHVAMIFFHFAEPDHWFFNP</sequence>
<dbReference type="AlphaFoldDB" id="M4VN55"/>
<proteinExistence type="predicted"/>
<dbReference type="PATRIC" id="fig|1184267.3.peg.281"/>
<reference evidence="1 2" key="1">
    <citation type="journal article" date="2013" name="ISME J.">
        <title>By their genes ye shall know them: genomic signatures of predatory bacteria.</title>
        <authorList>
            <person name="Pasternak Z."/>
            <person name="Pietrokovski S."/>
            <person name="Rotem O."/>
            <person name="Gophna U."/>
            <person name="Lurie-Weinberger M.N."/>
            <person name="Jurkevitch E."/>
        </authorList>
    </citation>
    <scope>NUCLEOTIDE SEQUENCE [LARGE SCALE GENOMIC DNA]</scope>
    <source>
        <strain evidence="1 2">JSS</strain>
    </source>
</reference>
<evidence type="ECO:0008006" key="3">
    <source>
        <dbReference type="Google" id="ProtNLM"/>
    </source>
</evidence>
<dbReference type="EMBL" id="CP003537">
    <property type="protein sequence ID" value="AGH94499.1"/>
    <property type="molecule type" value="Genomic_DNA"/>
</dbReference>
<dbReference type="STRING" id="1184267.A11Q_279"/>
<name>M4VN55_9BACT</name>
<dbReference type="OrthoDB" id="7491517at2"/>
<dbReference type="SUPFAM" id="SSF51197">
    <property type="entry name" value="Clavaminate synthase-like"/>
    <property type="match status" value="1"/>
</dbReference>
<evidence type="ECO:0000313" key="2">
    <source>
        <dbReference type="Proteomes" id="UP000012040"/>
    </source>
</evidence>
<dbReference type="KEGG" id="bex:A11Q_279"/>
<dbReference type="Proteomes" id="UP000012040">
    <property type="component" value="Chromosome"/>
</dbReference>
<dbReference type="RefSeq" id="WP_015468989.1">
    <property type="nucleotide sequence ID" value="NC_020813.1"/>
</dbReference>
<keyword evidence="2" id="KW-1185">Reference proteome</keyword>
<accession>M4VN55</accession>
<dbReference type="HOGENOM" id="CLU_1515010_0_0_7"/>
<evidence type="ECO:0000313" key="1">
    <source>
        <dbReference type="EMBL" id="AGH94499.1"/>
    </source>
</evidence>
<organism evidence="1 2">
    <name type="scientific">Pseudobdellovibrio exovorus JSS</name>
    <dbReference type="NCBI Taxonomy" id="1184267"/>
    <lineage>
        <taxon>Bacteria</taxon>
        <taxon>Pseudomonadati</taxon>
        <taxon>Bdellovibrionota</taxon>
        <taxon>Bdellovibrionia</taxon>
        <taxon>Bdellovibrionales</taxon>
        <taxon>Pseudobdellovibrionaceae</taxon>
        <taxon>Pseudobdellovibrio</taxon>
    </lineage>
</organism>
<protein>
    <recommendedName>
        <fullName evidence="3">Aspartyl/asparaginy/proline hydroxylase domain-containing protein</fullName>
    </recommendedName>
</protein>